<evidence type="ECO:0000313" key="11">
    <source>
        <dbReference type="EMBL" id="CAH3044228.1"/>
    </source>
</evidence>
<dbReference type="GO" id="GO:0009308">
    <property type="term" value="P:amine metabolic process"/>
    <property type="evidence" value="ECO:0007669"/>
    <property type="project" value="UniProtKB-UniRule"/>
</dbReference>
<dbReference type="AlphaFoldDB" id="A0AAU9W2H3"/>
<evidence type="ECO:0000256" key="1">
    <source>
        <dbReference type="ARBA" id="ARBA00007983"/>
    </source>
</evidence>
<keyword evidence="4 6" id="KW-0560">Oxidoreductase</keyword>
<organism evidence="11 12">
    <name type="scientific">Pocillopora meandrina</name>
    <dbReference type="NCBI Taxonomy" id="46732"/>
    <lineage>
        <taxon>Eukaryota</taxon>
        <taxon>Metazoa</taxon>
        <taxon>Cnidaria</taxon>
        <taxon>Anthozoa</taxon>
        <taxon>Hexacorallia</taxon>
        <taxon>Scleractinia</taxon>
        <taxon>Astrocoeniina</taxon>
        <taxon>Pocilloporidae</taxon>
        <taxon>Pocillopora</taxon>
    </lineage>
</organism>
<dbReference type="InterPro" id="IPR036460">
    <property type="entry name" value="Cu_amine_oxidase_C_sf"/>
</dbReference>
<proteinExistence type="inferred from homology"/>
<dbReference type="GO" id="GO:0048038">
    <property type="term" value="F:quinone binding"/>
    <property type="evidence" value="ECO:0007669"/>
    <property type="project" value="InterPro"/>
</dbReference>
<feature type="transmembrane region" description="Helical" evidence="7">
    <location>
        <begin position="15"/>
        <end position="38"/>
    </location>
</feature>
<dbReference type="Gene3D" id="2.70.98.20">
    <property type="entry name" value="Copper amine oxidase, catalytic domain"/>
    <property type="match status" value="1"/>
</dbReference>
<keyword evidence="7" id="KW-0812">Transmembrane</keyword>
<evidence type="ECO:0000256" key="6">
    <source>
        <dbReference type="RuleBase" id="RU000672"/>
    </source>
</evidence>
<sequence length="618" mass="71476">MNGKGSVGAPIKWKIAVTVLVLLCVGLLIALIVVAVDFTQYKKRYPNKLKTNSCAEKTLEFGEVPKTQNIFNELSREELIAARNFMLKQSSLKLKKIENASVKENYIFMIQMYPPAKQAVLDYLEKGRPQPARRALVVVFEGDSNPPVVREYIVTWPNSTVKEMTYEERGNPLEFNVRPYDQVQHKALEKIVIEATTKLFKILNDSYDGYCYNNCTNRLLKFHPQGPFGKNRNERTTWLQFTRDLEGESLNPVDFQLYINFAGADVSKWKVDRVYYNGFAFNTVDDLLFHYNKPSGIQKSFIPAPKPPLFSSYENRGSPQSQSSRRAPRMFEPDGKRFLVSGHHVKYMSWTFDFRMDSVSGPQLYDIRFKDKRIIYELSLQEAISFYTGYSPYFRVTNFVYGGWTMGRRSLELVAGVDCPETSKFFDTLHFVDINEPEVIRNAVCVFEMDSGIPLRRHFEAIGKRFRFFEGMTSHVLVIRTIATLRGHDNVFDFMFYQNGVVEVKSTPTGYIQTENGQTSLDDPYGQDIENKLLGNLHDYTFHYKIDLDVYGTSNYFEKISISKDDEPNKWLPPQRENVIVFRREQLKLELEAAIENIDFGKPTFFIMCTVMKKTSLA</sequence>
<name>A0AAU9W2H3_9CNID</name>
<dbReference type="InterPro" id="IPR015800">
    <property type="entry name" value="Cu_amine_oxidase_N2"/>
</dbReference>
<keyword evidence="7" id="KW-1133">Transmembrane helix</keyword>
<feature type="domain" description="DUF1965" evidence="10">
    <location>
        <begin position="248"/>
        <end position="294"/>
    </location>
</feature>
<dbReference type="InterPro" id="IPR015328">
    <property type="entry name" value="DUF1965"/>
</dbReference>
<dbReference type="InterPro" id="IPR015798">
    <property type="entry name" value="Cu_amine_oxidase_C"/>
</dbReference>
<evidence type="ECO:0000313" key="12">
    <source>
        <dbReference type="Proteomes" id="UP001159428"/>
    </source>
</evidence>
<evidence type="ECO:0000256" key="3">
    <source>
        <dbReference type="ARBA" id="ARBA00022772"/>
    </source>
</evidence>
<feature type="domain" description="Copper amine oxidase N2-terminal" evidence="9">
    <location>
        <begin position="78"/>
        <end position="151"/>
    </location>
</feature>
<dbReference type="Pfam" id="PF02727">
    <property type="entry name" value="Cu_amine_oxidN2"/>
    <property type="match status" value="1"/>
</dbReference>
<keyword evidence="12" id="KW-1185">Reference proteome</keyword>
<evidence type="ECO:0000256" key="2">
    <source>
        <dbReference type="ARBA" id="ARBA00022723"/>
    </source>
</evidence>
<evidence type="ECO:0000256" key="7">
    <source>
        <dbReference type="SAM" id="Phobius"/>
    </source>
</evidence>
<dbReference type="InterPro" id="IPR000269">
    <property type="entry name" value="Cu_amine_oxidase"/>
</dbReference>
<dbReference type="PANTHER" id="PTHR10638:SF20">
    <property type="entry name" value="AMINE OXIDASE"/>
    <property type="match status" value="1"/>
</dbReference>
<accession>A0AAU9W2H3</accession>
<reference evidence="11 12" key="1">
    <citation type="submission" date="2022-05" db="EMBL/GenBank/DDBJ databases">
        <authorList>
            <consortium name="Genoscope - CEA"/>
            <person name="William W."/>
        </authorList>
    </citation>
    <scope>NUCLEOTIDE SEQUENCE [LARGE SCALE GENOMIC DNA]</scope>
</reference>
<evidence type="ECO:0000259" key="8">
    <source>
        <dbReference type="Pfam" id="PF01179"/>
    </source>
</evidence>
<dbReference type="SUPFAM" id="SSF54416">
    <property type="entry name" value="Amine oxidase N-terminal region"/>
    <property type="match status" value="2"/>
</dbReference>
<dbReference type="PRINTS" id="PR00766">
    <property type="entry name" value="CUDAOXIDASE"/>
</dbReference>
<comment type="caution">
    <text evidence="11">The sequence shown here is derived from an EMBL/GenBank/DDBJ whole genome shotgun (WGS) entry which is preliminary data.</text>
</comment>
<evidence type="ECO:0000256" key="5">
    <source>
        <dbReference type="ARBA" id="ARBA00023008"/>
    </source>
</evidence>
<keyword evidence="3 6" id="KW-0801">TPQ</keyword>
<keyword evidence="5 6" id="KW-0186">Copper</keyword>
<dbReference type="Gene3D" id="3.10.450.40">
    <property type="match status" value="2"/>
</dbReference>
<dbReference type="Pfam" id="PF01179">
    <property type="entry name" value="Cu_amine_oxid"/>
    <property type="match status" value="1"/>
</dbReference>
<comment type="similarity">
    <text evidence="1 6">Belongs to the copper/topaquinone oxidase family.</text>
</comment>
<dbReference type="GO" id="GO:0005507">
    <property type="term" value="F:copper ion binding"/>
    <property type="evidence" value="ECO:0007669"/>
    <property type="project" value="InterPro"/>
</dbReference>
<gene>
    <name evidence="11" type="ORF">PMEA_00031039</name>
</gene>
<evidence type="ECO:0000256" key="4">
    <source>
        <dbReference type="ARBA" id="ARBA00023002"/>
    </source>
</evidence>
<comment type="PTM">
    <text evidence="6">Topaquinone (TPQ) is generated by copper-dependent autoxidation of a specific tyrosyl residue.</text>
</comment>
<keyword evidence="2 6" id="KW-0479">Metal-binding</keyword>
<keyword evidence="7" id="KW-0472">Membrane</keyword>
<dbReference type="Pfam" id="PF09248">
    <property type="entry name" value="DUF1965"/>
    <property type="match status" value="1"/>
</dbReference>
<dbReference type="EMBL" id="CALNXJ010000007">
    <property type="protein sequence ID" value="CAH3044228.1"/>
    <property type="molecule type" value="Genomic_DNA"/>
</dbReference>
<dbReference type="SUPFAM" id="SSF49998">
    <property type="entry name" value="Amine oxidase catalytic domain"/>
    <property type="match status" value="1"/>
</dbReference>
<dbReference type="InterPro" id="IPR016182">
    <property type="entry name" value="Cu_amine_oxidase_N-reg"/>
</dbReference>
<dbReference type="PANTHER" id="PTHR10638">
    <property type="entry name" value="COPPER AMINE OXIDASE"/>
    <property type="match status" value="1"/>
</dbReference>
<dbReference type="EC" id="1.4.3.-" evidence="6"/>
<comment type="cofactor">
    <cofactor evidence="6">
        <name>Cu cation</name>
        <dbReference type="ChEBI" id="CHEBI:23378"/>
    </cofactor>
    <text evidence="6">Contains 1 topaquinone per subunit.</text>
</comment>
<feature type="domain" description="Copper amine oxidase catalytic" evidence="8">
    <location>
        <begin position="329"/>
        <end position="596"/>
    </location>
</feature>
<dbReference type="Proteomes" id="UP001159428">
    <property type="component" value="Unassembled WGS sequence"/>
</dbReference>
<dbReference type="GO" id="GO:0005886">
    <property type="term" value="C:plasma membrane"/>
    <property type="evidence" value="ECO:0007669"/>
    <property type="project" value="TreeGrafter"/>
</dbReference>
<evidence type="ECO:0000259" key="9">
    <source>
        <dbReference type="Pfam" id="PF02727"/>
    </source>
</evidence>
<protein>
    <recommendedName>
        <fullName evidence="6">Amine oxidase</fullName>
        <ecNumber evidence="6">1.4.3.-</ecNumber>
    </recommendedName>
</protein>
<dbReference type="GO" id="GO:0008131">
    <property type="term" value="F:primary methylamine oxidase activity"/>
    <property type="evidence" value="ECO:0007669"/>
    <property type="project" value="InterPro"/>
</dbReference>
<evidence type="ECO:0000259" key="10">
    <source>
        <dbReference type="Pfam" id="PF09248"/>
    </source>
</evidence>